<sequence length="178" mass="20378">MLQDKGNANRNSQSEDLGNQTNGWDCSESWADGERFLFEMAKQISDENSEWSNRLLVHNPSILISNSIRDILLQFFTAPSIHVSFKFILDLAEQESSIPAPKPKQDFNKRRSRMRSFDYQKYDGRSNSGTGSKPQPKFPNRDCPVLPLRACIEQQAEQDVPDEFISIPRISFSCCDLK</sequence>
<dbReference type="Proteomes" id="UP000324748">
    <property type="component" value="Unassembled WGS sequence"/>
</dbReference>
<name>A0A5B0Q9D7_PUCGR</name>
<reference evidence="5 6" key="1">
    <citation type="submission" date="2019-05" db="EMBL/GenBank/DDBJ databases">
        <title>Emergence of the Ug99 lineage of the wheat stem rust pathogen through somatic hybridization.</title>
        <authorList>
            <person name="Li F."/>
            <person name="Upadhyaya N.M."/>
            <person name="Sperschneider J."/>
            <person name="Matny O."/>
            <person name="Nguyen-Phuc H."/>
            <person name="Mago R."/>
            <person name="Raley C."/>
            <person name="Miller M.E."/>
            <person name="Silverstein K.A.T."/>
            <person name="Henningsen E."/>
            <person name="Hirsch C.D."/>
            <person name="Visser B."/>
            <person name="Pretorius Z.A."/>
            <person name="Steffenson B.J."/>
            <person name="Schwessinger B."/>
            <person name="Dodds P.N."/>
            <person name="Figueroa M."/>
        </authorList>
    </citation>
    <scope>NUCLEOTIDE SEQUENCE [LARGE SCALE GENOMIC DNA]</scope>
    <source>
        <strain evidence="2">21-0</strain>
        <strain evidence="3 6">Ug99</strain>
    </source>
</reference>
<evidence type="ECO:0000313" key="6">
    <source>
        <dbReference type="Proteomes" id="UP000325313"/>
    </source>
</evidence>
<protein>
    <submittedName>
        <fullName evidence="3">Uncharacterized protein</fullName>
    </submittedName>
</protein>
<gene>
    <name evidence="2" type="ORF">PGT21_033965</name>
    <name evidence="4" type="ORF">PGTUg99_021088</name>
    <name evidence="3" type="ORF">PGTUg99_035464</name>
</gene>
<keyword evidence="5" id="KW-1185">Reference proteome</keyword>
<organism evidence="3 6">
    <name type="scientific">Puccinia graminis f. sp. tritici</name>
    <dbReference type="NCBI Taxonomy" id="56615"/>
    <lineage>
        <taxon>Eukaryota</taxon>
        <taxon>Fungi</taxon>
        <taxon>Dikarya</taxon>
        <taxon>Basidiomycota</taxon>
        <taxon>Pucciniomycotina</taxon>
        <taxon>Pucciniomycetes</taxon>
        <taxon>Pucciniales</taxon>
        <taxon>Pucciniaceae</taxon>
        <taxon>Puccinia</taxon>
    </lineage>
</organism>
<feature type="region of interest" description="Disordered" evidence="1">
    <location>
        <begin position="1"/>
        <end position="24"/>
    </location>
</feature>
<evidence type="ECO:0000313" key="4">
    <source>
        <dbReference type="EMBL" id="KAA1130800.1"/>
    </source>
</evidence>
<evidence type="ECO:0000313" key="2">
    <source>
        <dbReference type="EMBL" id="KAA1078358.1"/>
    </source>
</evidence>
<dbReference type="AlphaFoldDB" id="A0A5B0Q9D7"/>
<comment type="caution">
    <text evidence="3">The sequence shown here is derived from an EMBL/GenBank/DDBJ whole genome shotgun (WGS) entry which is preliminary data.</text>
</comment>
<dbReference type="OrthoDB" id="1562405at2759"/>
<evidence type="ECO:0000313" key="5">
    <source>
        <dbReference type="Proteomes" id="UP000324748"/>
    </source>
</evidence>
<dbReference type="EMBL" id="VDEP01000106">
    <property type="protein sequence ID" value="KAA1130800.1"/>
    <property type="molecule type" value="Genomic_DNA"/>
</dbReference>
<dbReference type="EMBL" id="VDEP01000304">
    <property type="protein sequence ID" value="KAA1109821.1"/>
    <property type="molecule type" value="Genomic_DNA"/>
</dbReference>
<evidence type="ECO:0000313" key="3">
    <source>
        <dbReference type="EMBL" id="KAA1109821.1"/>
    </source>
</evidence>
<proteinExistence type="predicted"/>
<dbReference type="Proteomes" id="UP000325313">
    <property type="component" value="Unassembled WGS sequence"/>
</dbReference>
<dbReference type="EMBL" id="VSWC01000144">
    <property type="protein sequence ID" value="KAA1078358.1"/>
    <property type="molecule type" value="Genomic_DNA"/>
</dbReference>
<accession>A0A5B0Q9D7</accession>
<feature type="region of interest" description="Disordered" evidence="1">
    <location>
        <begin position="118"/>
        <end position="141"/>
    </location>
</feature>
<evidence type="ECO:0000256" key="1">
    <source>
        <dbReference type="SAM" id="MobiDB-lite"/>
    </source>
</evidence>